<name>A0A2Z3KHY8_LACLL</name>
<sequence>MKIKQTLALCGTALLTVGLLASCGTKTSVPAKIDVKSGTYVLESGKTAESGEGWLALNVGIKNTSGSTMNGIYDGSFKLYDSKGNQLSTESVYGNDNSKFKTLQAGNLSPDKTLDGYIAFQVDKGEKYELHFSPMPSGADKKPDDIVVKVDTSKYKDPTKELTTLAQSYVDSVFLGKTGVKSELTNDLTKAHNDFNALFSKKFPQESEIQDYYTPSQAELGKIVTSFEAENAKRGKVEYGISEMFPDYAVVTVSPTVLKFSDVNADSIMTTWENQNEGKFDDYDAAMTAASKYLVQNISQKFANTPTSQPSNMNKGGEKLILTKEKSGKWTVDDKDSDKNYDFKNIQSDFMGGMNNY</sequence>
<dbReference type="Pfam" id="PF11611">
    <property type="entry name" value="DUF4352"/>
    <property type="match status" value="1"/>
</dbReference>
<evidence type="ECO:0000313" key="5">
    <source>
        <dbReference type="Proteomes" id="UP000245919"/>
    </source>
</evidence>
<dbReference type="RefSeq" id="WP_109991478.1">
    <property type="nucleotide sequence ID" value="NZ_CP028161.1"/>
</dbReference>
<accession>A0A2Z3KHY8</accession>
<feature type="signal peptide" evidence="2">
    <location>
        <begin position="1"/>
        <end position="21"/>
    </location>
</feature>
<gene>
    <name evidence="4" type="ORF">LL14B4_13110</name>
</gene>
<dbReference type="InterPro" id="IPR029050">
    <property type="entry name" value="Immunoprotect_excell_Ig-like"/>
</dbReference>
<protein>
    <recommendedName>
        <fullName evidence="3">DUF4352 domain-containing protein</fullName>
    </recommendedName>
</protein>
<evidence type="ECO:0000256" key="1">
    <source>
        <dbReference type="ARBA" id="ARBA00022729"/>
    </source>
</evidence>
<dbReference type="PROSITE" id="PS51257">
    <property type="entry name" value="PROKAR_LIPOPROTEIN"/>
    <property type="match status" value="1"/>
</dbReference>
<evidence type="ECO:0000256" key="2">
    <source>
        <dbReference type="SAM" id="SignalP"/>
    </source>
</evidence>
<evidence type="ECO:0000259" key="3">
    <source>
        <dbReference type="Pfam" id="PF11611"/>
    </source>
</evidence>
<keyword evidence="1 2" id="KW-0732">Signal</keyword>
<dbReference type="Proteomes" id="UP000245919">
    <property type="component" value="Plasmid p14B4"/>
</dbReference>
<keyword evidence="4" id="KW-0614">Plasmid</keyword>
<organism evidence="4 5">
    <name type="scientific">Lactococcus lactis subsp. lactis</name>
    <name type="common">Streptococcus lactis</name>
    <dbReference type="NCBI Taxonomy" id="1360"/>
    <lineage>
        <taxon>Bacteria</taxon>
        <taxon>Bacillati</taxon>
        <taxon>Bacillota</taxon>
        <taxon>Bacilli</taxon>
        <taxon>Lactobacillales</taxon>
        <taxon>Streptococcaceae</taxon>
        <taxon>Lactococcus</taxon>
    </lineage>
</organism>
<dbReference type="InterPro" id="IPR029051">
    <property type="entry name" value="DUF4352"/>
</dbReference>
<feature type="chain" id="PRO_5038750466" description="DUF4352 domain-containing protein" evidence="2">
    <location>
        <begin position="22"/>
        <end position="357"/>
    </location>
</feature>
<dbReference type="Gene3D" id="2.60.40.1240">
    <property type="match status" value="1"/>
</dbReference>
<dbReference type="AlphaFoldDB" id="A0A2Z3KHY8"/>
<dbReference type="GeneID" id="89634717"/>
<reference evidence="4 5" key="1">
    <citation type="submission" date="2018-03" db="EMBL/GenBank/DDBJ databases">
        <title>Genome sequence of Lactococcus lactis strain 14B4 from almond drupe.</title>
        <authorList>
            <person name="Tran T.D."/>
            <person name="McGarvey J.A."/>
            <person name="Huynh S."/>
            <person name="Parker C.T."/>
        </authorList>
    </citation>
    <scope>NUCLEOTIDE SEQUENCE [LARGE SCALE GENOMIC DNA]</scope>
    <source>
        <strain evidence="4 5">14B4</strain>
        <plasmid evidence="5">Plasmid p14b4</plasmid>
    </source>
</reference>
<proteinExistence type="predicted"/>
<dbReference type="EMBL" id="CP028161">
    <property type="protein sequence ID" value="AWN67137.1"/>
    <property type="molecule type" value="Genomic_DNA"/>
</dbReference>
<geneLocation type="plasmid" evidence="5">
    <name>p14b4</name>
</geneLocation>
<feature type="domain" description="DUF4352" evidence="3">
    <location>
        <begin position="46"/>
        <end position="138"/>
    </location>
</feature>
<evidence type="ECO:0000313" key="4">
    <source>
        <dbReference type="EMBL" id="AWN67137.1"/>
    </source>
</evidence>